<dbReference type="GO" id="GO:0016020">
    <property type="term" value="C:membrane"/>
    <property type="evidence" value="ECO:0007669"/>
    <property type="project" value="TreeGrafter"/>
</dbReference>
<sequence length="374" mass="40688">MSHHHSRHHPHGSTISAGDPHMSYLTSPFISRRALLFVRIVIALFTVSTCLTVMIYSATHARGGGDAGQFLYFSYFTSLSFIGVTTWTVIQAVRVAKMVLFGRDIADEARVDRGGEGNRVDEEETRSEKGLAEEKEGVSVAELGETGDRNETEERGGEKRGSKVSSLAYEVLYCTITTFREFSLILLLLSGFVELCWYPSHLPVFLDCAYAHVHVGSHTAILVTIIYWALLSSPSTFATSYSAYSSTSQHILNAVVSLAETFVLTSSPSATNSASVKPRKTNLPYIYLPITVVLLGLYLCVAYITNANQGVYVCYESSGRSSTRAAFGRPTAITIKENILLLSVSNVNYAAGTQKASNNATLSHCTLPIPATPS</sequence>
<evidence type="ECO:0000256" key="1">
    <source>
        <dbReference type="SAM" id="MobiDB-lite"/>
    </source>
</evidence>
<protein>
    <submittedName>
        <fullName evidence="3">Uncharacterized protein</fullName>
    </submittedName>
</protein>
<accession>A0A067NUU4</accession>
<feature type="compositionally biased region" description="Basic and acidic residues" evidence="1">
    <location>
        <begin position="113"/>
        <end position="137"/>
    </location>
</feature>
<feature type="transmembrane region" description="Helical" evidence="2">
    <location>
        <begin position="209"/>
        <end position="230"/>
    </location>
</feature>
<dbReference type="InParanoid" id="A0A067NUU4"/>
<keyword evidence="2" id="KW-1133">Transmembrane helix</keyword>
<feature type="region of interest" description="Disordered" evidence="1">
    <location>
        <begin position="113"/>
        <end position="159"/>
    </location>
</feature>
<evidence type="ECO:0000256" key="2">
    <source>
        <dbReference type="SAM" id="Phobius"/>
    </source>
</evidence>
<proteinExistence type="predicted"/>
<evidence type="ECO:0000313" key="4">
    <source>
        <dbReference type="Proteomes" id="UP000027073"/>
    </source>
</evidence>
<keyword evidence="2" id="KW-0812">Transmembrane</keyword>
<dbReference type="HOGENOM" id="CLU_739912_0_0_1"/>
<dbReference type="EMBL" id="KL198005">
    <property type="protein sequence ID" value="KDQ31813.1"/>
    <property type="molecule type" value="Genomic_DNA"/>
</dbReference>
<feature type="transmembrane region" description="Helical" evidence="2">
    <location>
        <begin position="36"/>
        <end position="58"/>
    </location>
</feature>
<evidence type="ECO:0000313" key="3">
    <source>
        <dbReference type="EMBL" id="KDQ31813.1"/>
    </source>
</evidence>
<dbReference type="PANTHER" id="PTHR12242">
    <property type="entry name" value="OS02G0130600 PROTEIN-RELATED"/>
    <property type="match status" value="1"/>
</dbReference>
<dbReference type="Proteomes" id="UP000027073">
    <property type="component" value="Unassembled WGS sequence"/>
</dbReference>
<dbReference type="OrthoDB" id="419711at2759"/>
<feature type="transmembrane region" description="Helical" evidence="2">
    <location>
        <begin position="70"/>
        <end position="90"/>
    </location>
</feature>
<name>A0A067NUU4_PLEO1</name>
<feature type="compositionally biased region" description="Basic and acidic residues" evidence="1">
    <location>
        <begin position="146"/>
        <end position="159"/>
    </location>
</feature>
<dbReference type="VEuPathDB" id="FungiDB:PLEOSDRAFT_1110957"/>
<dbReference type="AlphaFoldDB" id="A0A067NUU4"/>
<dbReference type="PANTHER" id="PTHR12242:SF1">
    <property type="entry name" value="MYND-TYPE DOMAIN-CONTAINING PROTEIN"/>
    <property type="match status" value="1"/>
</dbReference>
<dbReference type="STRING" id="1137138.A0A067NUU4"/>
<gene>
    <name evidence="3" type="ORF">PLEOSDRAFT_1110957</name>
</gene>
<organism evidence="3 4">
    <name type="scientific">Pleurotus ostreatus (strain PC15)</name>
    <name type="common">Oyster mushroom</name>
    <dbReference type="NCBI Taxonomy" id="1137138"/>
    <lineage>
        <taxon>Eukaryota</taxon>
        <taxon>Fungi</taxon>
        <taxon>Dikarya</taxon>
        <taxon>Basidiomycota</taxon>
        <taxon>Agaricomycotina</taxon>
        <taxon>Agaricomycetes</taxon>
        <taxon>Agaricomycetidae</taxon>
        <taxon>Agaricales</taxon>
        <taxon>Pleurotineae</taxon>
        <taxon>Pleurotaceae</taxon>
        <taxon>Pleurotus</taxon>
    </lineage>
</organism>
<feature type="transmembrane region" description="Helical" evidence="2">
    <location>
        <begin position="285"/>
        <end position="304"/>
    </location>
</feature>
<keyword evidence="2" id="KW-0472">Membrane</keyword>
<reference evidence="4" key="1">
    <citation type="journal article" date="2014" name="Proc. Natl. Acad. Sci. U.S.A.">
        <title>Extensive sampling of basidiomycete genomes demonstrates inadequacy of the white-rot/brown-rot paradigm for wood decay fungi.</title>
        <authorList>
            <person name="Riley R."/>
            <person name="Salamov A.A."/>
            <person name="Brown D.W."/>
            <person name="Nagy L.G."/>
            <person name="Floudas D."/>
            <person name="Held B.W."/>
            <person name="Levasseur A."/>
            <person name="Lombard V."/>
            <person name="Morin E."/>
            <person name="Otillar R."/>
            <person name="Lindquist E.A."/>
            <person name="Sun H."/>
            <person name="LaButti K.M."/>
            <person name="Schmutz J."/>
            <person name="Jabbour D."/>
            <person name="Luo H."/>
            <person name="Baker S.E."/>
            <person name="Pisabarro A.G."/>
            <person name="Walton J.D."/>
            <person name="Blanchette R.A."/>
            <person name="Henrissat B."/>
            <person name="Martin F."/>
            <person name="Cullen D."/>
            <person name="Hibbett D.S."/>
            <person name="Grigoriev I.V."/>
        </authorList>
    </citation>
    <scope>NUCLEOTIDE SEQUENCE [LARGE SCALE GENOMIC DNA]</scope>
    <source>
        <strain evidence="4">PC15</strain>
    </source>
</reference>